<keyword evidence="3 7" id="KW-0547">Nucleotide-binding</keyword>
<keyword evidence="6 7" id="KW-0067">ATP-binding</keyword>
<feature type="binding site" evidence="7">
    <location>
        <position position="39"/>
    </location>
    <ligand>
        <name>Zn(2+)</name>
        <dbReference type="ChEBI" id="CHEBI:29105"/>
    </ligand>
</feature>
<feature type="binding site" evidence="7">
    <location>
        <position position="36"/>
    </location>
    <ligand>
        <name>Zn(2+)</name>
        <dbReference type="ChEBI" id="CHEBI:29105"/>
    </ligand>
</feature>
<sequence>MARWKIENYQNRSEFDLDETDQTEGPPDFSHLWVLCENCYGQNYKSFFLEKLNICEYCGDHLEMNSSERIEVSVDPNTWVPMHEGLVSMDFLAFLDSDSEEYQDRLDRHQTGTGLTEAVQTGVGQINGFPVAMAFMDFQFLGGSMGSVVGEKITYLIEYATNHLLPLIIVCASGGARMQEGSLSLMQMGKIACVLYDYQSIKKLFFVSILTSPTTGGVTASFGMLGDIIIAEPNAYIAFAGKRVIEETLKIEVPEGVQETEFLFEKGSFDLVLPRPLLKSVLSQLFKFHALVPLNYNSMDRKDRYNESFDDFNESFDDFEETPSL</sequence>
<dbReference type="InterPro" id="IPR029045">
    <property type="entry name" value="ClpP/crotonase-like_dom_sf"/>
</dbReference>
<dbReference type="Gene3D" id="3.90.226.10">
    <property type="entry name" value="2-enoyl-CoA Hydratase, Chain A, domain 1"/>
    <property type="match status" value="1"/>
</dbReference>
<dbReference type="UniPathway" id="UPA00655">
    <property type="reaction ID" value="UER00711"/>
</dbReference>
<dbReference type="GO" id="GO:0009317">
    <property type="term" value="C:acetyl-CoA carboxylase complex"/>
    <property type="evidence" value="ECO:0007669"/>
    <property type="project" value="InterPro"/>
</dbReference>
<keyword evidence="7" id="KW-0479">Metal-binding</keyword>
<evidence type="ECO:0000256" key="4">
    <source>
        <dbReference type="ARBA" id="ARBA00022771"/>
    </source>
</evidence>
<comment type="catalytic activity">
    <reaction evidence="7">
        <text>N(6)-carboxybiotinyl-L-lysyl-[protein] + acetyl-CoA = N(6)-biotinyl-L-lysyl-[protein] + malonyl-CoA</text>
        <dbReference type="Rhea" id="RHEA:54728"/>
        <dbReference type="Rhea" id="RHEA-COMP:10505"/>
        <dbReference type="Rhea" id="RHEA-COMP:10506"/>
        <dbReference type="ChEBI" id="CHEBI:57288"/>
        <dbReference type="ChEBI" id="CHEBI:57384"/>
        <dbReference type="ChEBI" id="CHEBI:83144"/>
        <dbReference type="ChEBI" id="CHEBI:83145"/>
        <dbReference type="EC" id="2.1.3.15"/>
    </reaction>
</comment>
<evidence type="ECO:0000256" key="3">
    <source>
        <dbReference type="ARBA" id="ARBA00022741"/>
    </source>
</evidence>
<organism evidence="9">
    <name type="scientific">Verbena officinalis</name>
    <name type="common">Vervain</name>
    <dbReference type="NCBI Taxonomy" id="79772"/>
    <lineage>
        <taxon>Eukaryota</taxon>
        <taxon>Viridiplantae</taxon>
        <taxon>Streptophyta</taxon>
        <taxon>Embryophyta</taxon>
        <taxon>Tracheophyta</taxon>
        <taxon>Spermatophyta</taxon>
        <taxon>Magnoliopsida</taxon>
        <taxon>eudicotyledons</taxon>
        <taxon>Gunneridae</taxon>
        <taxon>Pentapetalae</taxon>
        <taxon>asterids</taxon>
        <taxon>lamiids</taxon>
        <taxon>Lamiales</taxon>
        <taxon>Verbenaceae</taxon>
        <taxon>Verbeneae</taxon>
        <taxon>Verbena</taxon>
    </lineage>
</organism>
<feature type="zinc finger region" description="C4-type" evidence="7">
    <location>
        <begin position="36"/>
        <end position="58"/>
    </location>
</feature>
<feature type="binding site" evidence="7">
    <location>
        <position position="58"/>
    </location>
    <ligand>
        <name>Zn(2+)</name>
        <dbReference type="ChEBI" id="CHEBI:29105"/>
    </ligand>
</feature>
<keyword evidence="7" id="KW-0443">Lipid metabolism</keyword>
<dbReference type="SUPFAM" id="SSF52096">
    <property type="entry name" value="ClpP/crotonase"/>
    <property type="match status" value="1"/>
</dbReference>
<comment type="function">
    <text evidence="7">Component of the acetyl coenzyme A carboxylase (ACC) complex. Biotin carboxylase (BC) catalyzes the carboxylation of biotin on its carrier protein (BCCP) and then the CO(2) group is transferred by the transcarboxylase to acetyl-CoA to form malonyl-CoA.</text>
</comment>
<dbReference type="InterPro" id="IPR011762">
    <property type="entry name" value="COA_CT_N"/>
</dbReference>
<evidence type="ECO:0000313" key="9">
    <source>
        <dbReference type="EMBL" id="QQY87193.1"/>
    </source>
</evidence>
<keyword evidence="2 7" id="KW-0808">Transferase</keyword>
<keyword evidence="7" id="KW-0444">Lipid biosynthesis</keyword>
<comment type="pathway">
    <text evidence="7">Lipid metabolism; malonyl-CoA biosynthesis; malonyl-CoA from acetyl-CoA: step 1/1.</text>
</comment>
<keyword evidence="7" id="KW-0275">Fatty acid biosynthesis</keyword>
<feature type="binding site" evidence="7">
    <location>
        <position position="55"/>
    </location>
    <ligand>
        <name>Zn(2+)</name>
        <dbReference type="ChEBI" id="CHEBI:29105"/>
    </ligand>
</feature>
<dbReference type="RefSeq" id="YP_010118933.1">
    <property type="nucleotide sequence ID" value="NC_056142.1"/>
</dbReference>
<dbReference type="HAMAP" id="MF_01395">
    <property type="entry name" value="AcetylCoA_CT_beta"/>
    <property type="match status" value="1"/>
</dbReference>
<keyword evidence="4 7" id="KW-0863">Zinc-finger</keyword>
<evidence type="ECO:0000256" key="1">
    <source>
        <dbReference type="ARBA" id="ARBA00011842"/>
    </source>
</evidence>
<reference evidence="9" key="1">
    <citation type="submission" date="2020-12" db="EMBL/GenBank/DDBJ databases">
        <title>The complete chloroplast genome of Verbena officinalis, an herbal species of Verbenaceae family.</title>
        <authorList>
            <person name="Yue Z."/>
        </authorList>
    </citation>
    <scope>NUCLEOTIDE SEQUENCE</scope>
</reference>
<accession>A0A7U1AUK0</accession>
<dbReference type="GO" id="GO:0008270">
    <property type="term" value="F:zinc ion binding"/>
    <property type="evidence" value="ECO:0007669"/>
    <property type="project" value="UniProtKB-UniRule"/>
</dbReference>
<evidence type="ECO:0000259" key="8">
    <source>
        <dbReference type="PROSITE" id="PS50980"/>
    </source>
</evidence>
<evidence type="ECO:0000256" key="2">
    <source>
        <dbReference type="ARBA" id="ARBA00022679"/>
    </source>
</evidence>
<evidence type="ECO:0000256" key="6">
    <source>
        <dbReference type="ARBA" id="ARBA00022840"/>
    </source>
</evidence>
<dbReference type="AlphaFoldDB" id="A0A7U1AUK0"/>
<dbReference type="PRINTS" id="PR01070">
    <property type="entry name" value="ACCCTRFRASEB"/>
</dbReference>
<dbReference type="PROSITE" id="PS50980">
    <property type="entry name" value="COA_CT_NTER"/>
    <property type="match status" value="1"/>
</dbReference>
<dbReference type="Pfam" id="PF01039">
    <property type="entry name" value="Carboxyl_trans"/>
    <property type="match status" value="1"/>
</dbReference>
<comment type="cofactor">
    <cofactor evidence="7">
        <name>Zn(2+)</name>
        <dbReference type="ChEBI" id="CHEBI:29105"/>
    </cofactor>
    <text evidence="7">Binds 1 zinc ion per subunit.</text>
</comment>
<dbReference type="GO" id="GO:0016743">
    <property type="term" value="F:carboxyl- or carbamoyltransferase activity"/>
    <property type="evidence" value="ECO:0007669"/>
    <property type="project" value="UniProtKB-UniRule"/>
</dbReference>
<protein>
    <recommendedName>
        <fullName evidence="7">Acetyl-coenzyme A carboxylase carboxyl transferase subunit beta, chloroplastic</fullName>
        <shortName evidence="7">ACCase subunit beta</shortName>
        <shortName evidence="7">Acetyl-CoA carboxylase carboxyltransferase subunit beta</shortName>
        <ecNumber evidence="7">2.1.3.15</ecNumber>
    </recommendedName>
</protein>
<feature type="domain" description="CoA carboxyltransferase N-terminal" evidence="8">
    <location>
        <begin position="32"/>
        <end position="304"/>
    </location>
</feature>
<dbReference type="InterPro" id="IPR000438">
    <property type="entry name" value="Acetyl_CoA_COase_Trfase_b_su"/>
</dbReference>
<evidence type="ECO:0000256" key="5">
    <source>
        <dbReference type="ARBA" id="ARBA00022833"/>
    </source>
</evidence>
<geneLocation type="chloroplast" evidence="9"/>
<dbReference type="EMBL" id="MW328640">
    <property type="protein sequence ID" value="QQY87193.1"/>
    <property type="molecule type" value="Genomic_DNA"/>
</dbReference>
<gene>
    <name evidence="7 9" type="primary">accD</name>
</gene>
<dbReference type="GO" id="GO:0006633">
    <property type="term" value="P:fatty acid biosynthetic process"/>
    <property type="evidence" value="ECO:0007669"/>
    <property type="project" value="UniProtKB-KW"/>
</dbReference>
<comment type="subunit">
    <text evidence="1">Acetyl-CoA carboxylase is a heterohexamer composed of biotin carboxyl carrier protein, biotin carboxylase and 2 subunits each of ACCase subunit alpha and ACCase plastid-coded subunit beta (accD).</text>
</comment>
<keyword evidence="7" id="KW-0276">Fatty acid metabolism</keyword>
<comment type="subunit">
    <text evidence="7">Acetyl-CoA carboxylase is a heterohexamer composed of biotin carboxyl carrier protein, biotin carboxylase and two subunits each of ACCase subunit alpha and ACCase plastid-coded subunit beta (accD).</text>
</comment>
<dbReference type="GO" id="GO:2001295">
    <property type="term" value="P:malonyl-CoA biosynthetic process"/>
    <property type="evidence" value="ECO:0007669"/>
    <property type="project" value="UniProtKB-UniRule"/>
</dbReference>
<keyword evidence="5 7" id="KW-0862">Zinc</keyword>
<proteinExistence type="inferred from homology"/>
<keyword evidence="9" id="KW-0150">Chloroplast</keyword>
<keyword evidence="9" id="KW-0934">Plastid</keyword>
<dbReference type="InterPro" id="IPR034733">
    <property type="entry name" value="AcCoA_carboxyl_beta"/>
</dbReference>
<evidence type="ECO:0000256" key="7">
    <source>
        <dbReference type="HAMAP-Rule" id="MF_01395"/>
    </source>
</evidence>
<comment type="similarity">
    <text evidence="7">Belongs to the AccD/PCCB family.</text>
</comment>
<dbReference type="GO" id="GO:0005524">
    <property type="term" value="F:ATP binding"/>
    <property type="evidence" value="ECO:0007669"/>
    <property type="project" value="UniProtKB-KW"/>
</dbReference>
<dbReference type="PANTHER" id="PTHR42995">
    <property type="entry name" value="ACETYL-COENZYME A CARBOXYLASE CARBOXYL TRANSFERASE SUBUNIT BETA, CHLOROPLASTIC"/>
    <property type="match status" value="1"/>
</dbReference>
<dbReference type="GO" id="GO:0009570">
    <property type="term" value="C:chloroplast stroma"/>
    <property type="evidence" value="ECO:0007669"/>
    <property type="project" value="UniProtKB-SubCell"/>
</dbReference>
<dbReference type="EC" id="2.1.3.15" evidence="7"/>
<dbReference type="GeneID" id="65319767"/>
<dbReference type="GO" id="GO:0003989">
    <property type="term" value="F:acetyl-CoA carboxylase activity"/>
    <property type="evidence" value="ECO:0007669"/>
    <property type="project" value="InterPro"/>
</dbReference>
<comment type="subcellular location">
    <subcellularLocation>
        <location evidence="7">Plastid</location>
        <location evidence="7">Chloroplast stroma</location>
    </subcellularLocation>
</comment>
<name>A0A7U1AUK0_VEROI</name>
<dbReference type="PANTHER" id="PTHR42995:SF5">
    <property type="entry name" value="ACETYL-COENZYME A CARBOXYLASE CARBOXYL TRANSFERASE SUBUNIT BETA, CHLOROPLASTIC"/>
    <property type="match status" value="1"/>
</dbReference>